<protein>
    <submittedName>
        <fullName evidence="1">Uncharacterized protein</fullName>
    </submittedName>
</protein>
<evidence type="ECO:0000313" key="2">
    <source>
        <dbReference type="Proteomes" id="UP001610446"/>
    </source>
</evidence>
<evidence type="ECO:0000313" key="1">
    <source>
        <dbReference type="EMBL" id="KAL2843319.1"/>
    </source>
</evidence>
<sequence length="81" mass="9462">MVKSHWHALFPTVMYQRRLGVPALGSHMFVLPVRAFSSARLRFVFDRPRHTICIVLYFLFGPRHLNRQTRPVFGLVTLGLK</sequence>
<comment type="caution">
    <text evidence="1">The sequence shown here is derived from an EMBL/GenBank/DDBJ whole genome shotgun (WGS) entry which is preliminary data.</text>
</comment>
<keyword evidence="2" id="KW-1185">Reference proteome</keyword>
<gene>
    <name evidence="1" type="ORF">BJY01DRAFT_215888</name>
</gene>
<dbReference type="EMBL" id="JBFXLU010000091">
    <property type="protein sequence ID" value="KAL2843319.1"/>
    <property type="molecule type" value="Genomic_DNA"/>
</dbReference>
<organism evidence="1 2">
    <name type="scientific">Aspergillus pseudoustus</name>
    <dbReference type="NCBI Taxonomy" id="1810923"/>
    <lineage>
        <taxon>Eukaryota</taxon>
        <taxon>Fungi</taxon>
        <taxon>Dikarya</taxon>
        <taxon>Ascomycota</taxon>
        <taxon>Pezizomycotina</taxon>
        <taxon>Eurotiomycetes</taxon>
        <taxon>Eurotiomycetidae</taxon>
        <taxon>Eurotiales</taxon>
        <taxon>Aspergillaceae</taxon>
        <taxon>Aspergillus</taxon>
        <taxon>Aspergillus subgen. Nidulantes</taxon>
    </lineage>
</organism>
<proteinExistence type="predicted"/>
<reference evidence="1 2" key="1">
    <citation type="submission" date="2024-07" db="EMBL/GenBank/DDBJ databases">
        <title>Section-level genome sequencing and comparative genomics of Aspergillus sections Usti and Cavernicolus.</title>
        <authorList>
            <consortium name="Lawrence Berkeley National Laboratory"/>
            <person name="Nybo J.L."/>
            <person name="Vesth T.C."/>
            <person name="Theobald S."/>
            <person name="Frisvad J.C."/>
            <person name="Larsen T.O."/>
            <person name="Kjaerboelling I."/>
            <person name="Rothschild-Mancinelli K."/>
            <person name="Lyhne E.K."/>
            <person name="Kogle M.E."/>
            <person name="Barry K."/>
            <person name="Clum A."/>
            <person name="Na H."/>
            <person name="Ledsgaard L."/>
            <person name="Lin J."/>
            <person name="Lipzen A."/>
            <person name="Kuo A."/>
            <person name="Riley R."/>
            <person name="Mondo S."/>
            <person name="Labutti K."/>
            <person name="Haridas S."/>
            <person name="Pangalinan J."/>
            <person name="Salamov A.A."/>
            <person name="Simmons B.A."/>
            <person name="Magnuson J.K."/>
            <person name="Chen J."/>
            <person name="Drula E."/>
            <person name="Henrissat B."/>
            <person name="Wiebenga A."/>
            <person name="Lubbers R.J."/>
            <person name="Gomes A.C."/>
            <person name="Makela M.R."/>
            <person name="Stajich J."/>
            <person name="Grigoriev I.V."/>
            <person name="Mortensen U.H."/>
            <person name="De Vries R.P."/>
            <person name="Baker S.E."/>
            <person name="Andersen M.R."/>
        </authorList>
    </citation>
    <scope>NUCLEOTIDE SEQUENCE [LARGE SCALE GENOMIC DNA]</scope>
    <source>
        <strain evidence="1 2">CBS 123904</strain>
    </source>
</reference>
<dbReference type="Proteomes" id="UP001610446">
    <property type="component" value="Unassembled WGS sequence"/>
</dbReference>
<accession>A0ABR4JTI3</accession>
<name>A0ABR4JTI3_9EURO</name>